<dbReference type="STRING" id="454006.SAMN05421825_1936"/>
<dbReference type="AlphaFoldDB" id="A0A1G7NDU7"/>
<evidence type="ECO:0000313" key="3">
    <source>
        <dbReference type="EMBL" id="SDF71470.1"/>
    </source>
</evidence>
<proteinExistence type="predicted"/>
<reference evidence="4" key="1">
    <citation type="submission" date="2016-10" db="EMBL/GenBank/DDBJ databases">
        <authorList>
            <person name="Varghese N."/>
            <person name="Submissions S."/>
        </authorList>
    </citation>
    <scope>NUCLEOTIDE SEQUENCE [LARGE SCALE GENOMIC DNA]</scope>
    <source>
        <strain evidence="4">DSM 19684</strain>
    </source>
</reference>
<dbReference type="RefSeq" id="WP_089873272.1">
    <property type="nucleotide sequence ID" value="NZ_FNBH01000002.1"/>
</dbReference>
<keyword evidence="1" id="KW-0472">Membrane</keyword>
<gene>
    <name evidence="3" type="ORF">SAMN05421825_1936</name>
</gene>
<feature type="domain" description="Uncharacterized protein YyaB-like PH" evidence="2">
    <location>
        <begin position="63"/>
        <end position="136"/>
    </location>
</feature>
<dbReference type="GO" id="GO:0030153">
    <property type="term" value="P:bacteriocin immunity"/>
    <property type="evidence" value="ECO:0007669"/>
    <property type="project" value="InterPro"/>
</dbReference>
<sequence length="154" mass="17853">MNIYKSKRDWIYGSLFLGIGLLFMIIIFSAYFDMSFSEWLIMAIILSGINTVLLISFFFIKIRIDSEDLVVNVIFDIFRVSIFKITKIRIGETMWSGFHKYGTSVGGLIVFSKFKNDLYITPENRDEFLKKLLEINSHIIIDDVRVKKASRASA</sequence>
<dbReference type="EMBL" id="FNBH01000002">
    <property type="protein sequence ID" value="SDF71470.1"/>
    <property type="molecule type" value="Genomic_DNA"/>
</dbReference>
<evidence type="ECO:0000256" key="1">
    <source>
        <dbReference type="SAM" id="Phobius"/>
    </source>
</evidence>
<dbReference type="InterPro" id="IPR009589">
    <property type="entry name" value="PH_YyaB-like"/>
</dbReference>
<keyword evidence="4" id="KW-1185">Reference proteome</keyword>
<accession>A0A1G7NDU7</accession>
<dbReference type="Proteomes" id="UP000199203">
    <property type="component" value="Unassembled WGS sequence"/>
</dbReference>
<name>A0A1G7NDU7_9FLAO</name>
<keyword evidence="1" id="KW-0812">Transmembrane</keyword>
<protein>
    <submittedName>
        <fullName evidence="3">PH domain-containing protein</fullName>
    </submittedName>
</protein>
<evidence type="ECO:0000313" key="4">
    <source>
        <dbReference type="Proteomes" id="UP000199203"/>
    </source>
</evidence>
<feature type="transmembrane region" description="Helical" evidence="1">
    <location>
        <begin position="12"/>
        <end position="32"/>
    </location>
</feature>
<keyword evidence="1" id="KW-1133">Transmembrane helix</keyword>
<feature type="transmembrane region" description="Helical" evidence="1">
    <location>
        <begin position="38"/>
        <end position="60"/>
    </location>
</feature>
<dbReference type="OrthoDB" id="1437824at2"/>
<evidence type="ECO:0000259" key="2">
    <source>
        <dbReference type="Pfam" id="PF06713"/>
    </source>
</evidence>
<organism evidence="3 4">
    <name type="scientific">Epilithonimonas hungarica</name>
    <dbReference type="NCBI Taxonomy" id="454006"/>
    <lineage>
        <taxon>Bacteria</taxon>
        <taxon>Pseudomonadati</taxon>
        <taxon>Bacteroidota</taxon>
        <taxon>Flavobacteriia</taxon>
        <taxon>Flavobacteriales</taxon>
        <taxon>Weeksellaceae</taxon>
        <taxon>Chryseobacterium group</taxon>
        <taxon>Epilithonimonas</taxon>
    </lineage>
</organism>
<dbReference type="Pfam" id="PF06713">
    <property type="entry name" value="bPH_4"/>
    <property type="match status" value="1"/>
</dbReference>